<evidence type="ECO:0000313" key="3">
    <source>
        <dbReference type="Proteomes" id="UP000176603"/>
    </source>
</evidence>
<dbReference type="InterPro" id="IPR002156">
    <property type="entry name" value="RNaseH_domain"/>
</dbReference>
<evidence type="ECO:0000313" key="2">
    <source>
        <dbReference type="EMBL" id="OGL79184.1"/>
    </source>
</evidence>
<dbReference type="PANTHER" id="PTHR46387:SF2">
    <property type="entry name" value="RIBONUCLEASE HI"/>
    <property type="match status" value="1"/>
</dbReference>
<dbReference type="AlphaFoldDB" id="A0A1F7UN43"/>
<dbReference type="GO" id="GO:0003676">
    <property type="term" value="F:nucleic acid binding"/>
    <property type="evidence" value="ECO:0007669"/>
    <property type="project" value="InterPro"/>
</dbReference>
<dbReference type="EMBL" id="MGEH01000016">
    <property type="protein sequence ID" value="OGL79184.1"/>
    <property type="molecule type" value="Genomic_DNA"/>
</dbReference>
<accession>A0A1F7UN43</accession>
<dbReference type="InterPro" id="IPR036397">
    <property type="entry name" value="RNaseH_sf"/>
</dbReference>
<feature type="domain" description="RNase H type-1" evidence="1">
    <location>
        <begin position="2"/>
        <end position="135"/>
    </location>
</feature>
<protein>
    <recommendedName>
        <fullName evidence="1">RNase H type-1 domain-containing protein</fullName>
    </recommendedName>
</protein>
<dbReference type="CDD" id="cd09279">
    <property type="entry name" value="RNase_HI_like"/>
    <property type="match status" value="1"/>
</dbReference>
<gene>
    <name evidence="2" type="ORF">A3E39_04750</name>
</gene>
<dbReference type="PROSITE" id="PS50879">
    <property type="entry name" value="RNASE_H_1"/>
    <property type="match status" value="1"/>
</dbReference>
<sequence>MNQLKLNIYTDGGARGNPGPAGIGVVIENAESGEVIEEHSQYLGETTNNQAEYKAVLLGMTRAVEIGATNVTVIADSELLVRQATGEYKVKNPGLAQRFLELRNLEVRLGHPVRYRHVRREQNKRADALANKAMDRGTT</sequence>
<evidence type="ECO:0000259" key="1">
    <source>
        <dbReference type="PROSITE" id="PS50879"/>
    </source>
</evidence>
<name>A0A1F7UN43_9BACT</name>
<dbReference type="PANTHER" id="PTHR46387">
    <property type="entry name" value="POLYNUCLEOTIDYL TRANSFERASE, RIBONUCLEASE H-LIKE SUPERFAMILY PROTEIN"/>
    <property type="match status" value="1"/>
</dbReference>
<dbReference type="STRING" id="1802399.A3E39_04750"/>
<proteinExistence type="predicted"/>
<comment type="caution">
    <text evidence="2">The sequence shown here is derived from an EMBL/GenBank/DDBJ whole genome shotgun (WGS) entry which is preliminary data.</text>
</comment>
<dbReference type="SUPFAM" id="SSF53098">
    <property type="entry name" value="Ribonuclease H-like"/>
    <property type="match status" value="1"/>
</dbReference>
<reference evidence="2 3" key="1">
    <citation type="journal article" date="2016" name="Nat. Commun.">
        <title>Thousands of microbial genomes shed light on interconnected biogeochemical processes in an aquifer system.</title>
        <authorList>
            <person name="Anantharaman K."/>
            <person name="Brown C.T."/>
            <person name="Hug L.A."/>
            <person name="Sharon I."/>
            <person name="Castelle C.J."/>
            <person name="Probst A.J."/>
            <person name="Thomas B.C."/>
            <person name="Singh A."/>
            <person name="Wilkins M.J."/>
            <person name="Karaoz U."/>
            <person name="Brodie E.L."/>
            <person name="Williams K.H."/>
            <person name="Hubbard S.S."/>
            <person name="Banfield J.F."/>
        </authorList>
    </citation>
    <scope>NUCLEOTIDE SEQUENCE [LARGE SCALE GENOMIC DNA]</scope>
</reference>
<dbReference type="Proteomes" id="UP000176603">
    <property type="component" value="Unassembled WGS sequence"/>
</dbReference>
<organism evidence="2 3">
    <name type="scientific">Candidatus Uhrbacteria bacterium RIFCSPHIGHO2_12_FULL_60_25</name>
    <dbReference type="NCBI Taxonomy" id="1802399"/>
    <lineage>
        <taxon>Bacteria</taxon>
        <taxon>Candidatus Uhriibacteriota</taxon>
    </lineage>
</organism>
<dbReference type="InterPro" id="IPR012337">
    <property type="entry name" value="RNaseH-like_sf"/>
</dbReference>
<dbReference type="Gene3D" id="3.30.420.10">
    <property type="entry name" value="Ribonuclease H-like superfamily/Ribonuclease H"/>
    <property type="match status" value="1"/>
</dbReference>
<dbReference type="GO" id="GO:0004523">
    <property type="term" value="F:RNA-DNA hybrid ribonuclease activity"/>
    <property type="evidence" value="ECO:0007669"/>
    <property type="project" value="InterPro"/>
</dbReference>
<dbReference type="Pfam" id="PF13456">
    <property type="entry name" value="RVT_3"/>
    <property type="match status" value="1"/>
</dbReference>